<dbReference type="Pfam" id="PF00270">
    <property type="entry name" value="DEAD"/>
    <property type="match status" value="1"/>
</dbReference>
<protein>
    <recommendedName>
        <fullName evidence="8">DEAD/DEAH box helicase</fullName>
    </recommendedName>
</protein>
<keyword evidence="3" id="KW-0175">Coiled coil</keyword>
<dbReference type="SMART" id="SM00487">
    <property type="entry name" value="DEXDc"/>
    <property type="match status" value="1"/>
</dbReference>
<gene>
    <name evidence="6" type="ORF">A6A03_15655</name>
</gene>
<dbReference type="STRING" id="1707952.A6A03_15655"/>
<feature type="domain" description="Helicase ATP-binding" evidence="4">
    <location>
        <begin position="99"/>
        <end position="286"/>
    </location>
</feature>
<dbReference type="Pfam" id="PF09369">
    <property type="entry name" value="MZB"/>
    <property type="match status" value="1"/>
</dbReference>
<dbReference type="PANTHER" id="PTHR47962:SF5">
    <property type="entry name" value="ATP-DEPENDENT HELICASE LHR-RELATED"/>
    <property type="match status" value="1"/>
</dbReference>
<evidence type="ECO:0000256" key="3">
    <source>
        <dbReference type="SAM" id="Coils"/>
    </source>
</evidence>
<proteinExistence type="predicted"/>
<dbReference type="PANTHER" id="PTHR47962">
    <property type="entry name" value="ATP-DEPENDENT HELICASE LHR-RELATED-RELATED"/>
    <property type="match status" value="1"/>
</dbReference>
<evidence type="ECO:0000313" key="6">
    <source>
        <dbReference type="EMBL" id="OAN45150.1"/>
    </source>
</evidence>
<dbReference type="InterPro" id="IPR027417">
    <property type="entry name" value="P-loop_NTPase"/>
</dbReference>
<dbReference type="Pfam" id="PF00271">
    <property type="entry name" value="Helicase_C"/>
    <property type="match status" value="1"/>
</dbReference>
<evidence type="ECO:0008006" key="8">
    <source>
        <dbReference type="Google" id="ProtNLM"/>
    </source>
</evidence>
<dbReference type="GO" id="GO:0005524">
    <property type="term" value="F:ATP binding"/>
    <property type="evidence" value="ECO:0007669"/>
    <property type="project" value="UniProtKB-KW"/>
</dbReference>
<dbReference type="InterPro" id="IPR011545">
    <property type="entry name" value="DEAD/DEAH_box_helicase_dom"/>
</dbReference>
<evidence type="ECO:0000259" key="5">
    <source>
        <dbReference type="PROSITE" id="PS51194"/>
    </source>
</evidence>
<dbReference type="SUPFAM" id="SSF52980">
    <property type="entry name" value="Restriction endonuclease-like"/>
    <property type="match status" value="1"/>
</dbReference>
<dbReference type="RefSeq" id="WP_066788158.1">
    <property type="nucleotide sequence ID" value="NZ_LWQS01000059.1"/>
</dbReference>
<dbReference type="GO" id="GO:0003677">
    <property type="term" value="F:DNA binding"/>
    <property type="evidence" value="ECO:0007669"/>
    <property type="project" value="TreeGrafter"/>
</dbReference>
<dbReference type="Proteomes" id="UP000078287">
    <property type="component" value="Unassembled WGS sequence"/>
</dbReference>
<dbReference type="InterPro" id="IPR018973">
    <property type="entry name" value="MZB"/>
</dbReference>
<evidence type="ECO:0000256" key="2">
    <source>
        <dbReference type="ARBA" id="ARBA00022840"/>
    </source>
</evidence>
<dbReference type="PROSITE" id="PS51194">
    <property type="entry name" value="HELICASE_CTER"/>
    <property type="match status" value="1"/>
</dbReference>
<evidence type="ECO:0000259" key="4">
    <source>
        <dbReference type="PROSITE" id="PS51192"/>
    </source>
</evidence>
<organism evidence="6 7">
    <name type="scientific">Chloroflexus islandicus</name>
    <dbReference type="NCBI Taxonomy" id="1707952"/>
    <lineage>
        <taxon>Bacteria</taxon>
        <taxon>Bacillati</taxon>
        <taxon>Chloroflexota</taxon>
        <taxon>Chloroflexia</taxon>
        <taxon>Chloroflexales</taxon>
        <taxon>Chloroflexineae</taxon>
        <taxon>Chloroflexaceae</taxon>
        <taxon>Chloroflexus</taxon>
    </lineage>
</organism>
<dbReference type="EMBL" id="LWQS01000059">
    <property type="protein sequence ID" value="OAN45150.1"/>
    <property type="molecule type" value="Genomic_DNA"/>
</dbReference>
<feature type="coiled-coil region" evidence="3">
    <location>
        <begin position="1185"/>
        <end position="1212"/>
    </location>
</feature>
<dbReference type="GO" id="GO:0016887">
    <property type="term" value="F:ATP hydrolysis activity"/>
    <property type="evidence" value="ECO:0007669"/>
    <property type="project" value="TreeGrafter"/>
</dbReference>
<evidence type="ECO:0000256" key="1">
    <source>
        <dbReference type="ARBA" id="ARBA00022741"/>
    </source>
</evidence>
<reference evidence="6 7" key="1">
    <citation type="submission" date="2016-04" db="EMBL/GenBank/DDBJ databases">
        <title>Chloroflexus islandicus sp. nov., a thermophilic filamentous anoxygenic phototrophic bacterium from geyser Strokkur (Iceland).</title>
        <authorList>
            <person name="Gaisin V.A."/>
            <person name="Kalashnikov A.M."/>
            <person name="Sukhacheva M.V."/>
            <person name="Grouzdev D.S."/>
            <person name="Ivanov T.M."/>
            <person name="Kuznetsov B."/>
            <person name="Gorlenko V.M."/>
        </authorList>
    </citation>
    <scope>NUCLEOTIDE SEQUENCE [LARGE SCALE GENOMIC DNA]</scope>
    <source>
        <strain evidence="7">isl-2</strain>
    </source>
</reference>
<dbReference type="InterPro" id="IPR001650">
    <property type="entry name" value="Helicase_C-like"/>
</dbReference>
<dbReference type="InterPro" id="IPR011335">
    <property type="entry name" value="Restrct_endonuc-II-like"/>
</dbReference>
<dbReference type="InterPro" id="IPR014001">
    <property type="entry name" value="Helicase_ATP-bd"/>
</dbReference>
<dbReference type="SUPFAM" id="SSF52540">
    <property type="entry name" value="P-loop containing nucleoside triphosphate hydrolases"/>
    <property type="match status" value="2"/>
</dbReference>
<feature type="domain" description="Helicase C-terminal" evidence="5">
    <location>
        <begin position="919"/>
        <end position="1068"/>
    </location>
</feature>
<dbReference type="OrthoDB" id="9774462at2"/>
<keyword evidence="2" id="KW-0067">ATP-binding</keyword>
<evidence type="ECO:0000313" key="7">
    <source>
        <dbReference type="Proteomes" id="UP000078287"/>
    </source>
</evidence>
<dbReference type="CDD" id="cd17923">
    <property type="entry name" value="DEXHc_Hrq1-like"/>
    <property type="match status" value="1"/>
</dbReference>
<sequence>MNIFTLRDRLIGEYRDYTSSFYQIRDARIRQTVEDAIANGLLWPDALIQLNPAFQPGAWIDDLVAEGVLHPTCGQIFRRDKDRGPSKPLRLHTHQEAAVRTARAGHHYVLTTGTGSGKSLSYIVPIVDHVLRRGSGNGIQAIIVYPMNALANSQYGELEKFLRAGFPDGRGPVTFARYTGQEDDETRQAIIAQPPDILLTNYVMLELILTRPLERQLVAQAQGLRFLVFDELHTYRGRQGSDVALLIRRAQDRFASAHIQMVGTSATLAGAGTFAEQQAEVAKVASQIFGVTVAPEHVIGETLRRMTPERRVDDPAFLAALRDRLRDPAAPPPTRFDAFIADPLASWIESAFGVRAEPGSGRLVRAQPCSITDAAEKLHDLTGAPVADCATAIQTTLLGGYACEPDPATGMRPFAFRLHQFISRGDTVYASLEPEDRRFITVYGQQFVPGAREKRLFPLAFCRECGQEYYSVFRVRDSQTGREYLTPRTPDELSDDTASERALGYLYVSRDAPWPEDWDAQLDRLPDEWLEETAAGDLRVRKDQQKFVPEQMMVTPAGEAGEGALVCHYVPAPFRFCLRCGVSYQARIGEFAKLSTLSSEGRSTATTILNLAAIHALRESELPRQAQKVLSFTDNRQDAALQAGHFNDFVEIGVLRGAIYAAVQRAGPQGVRFDELTQKVFEALNLPFAAYAANPQARFAAKTETEQALRNVLGYRIYRDLKRGWRITSPNLEQCGLLEIHYESLADLCAAEDIWHATHPALAGASPQTRREVARTLLDVMRRELAIQVEYLDQTYHERLRQASSQYLIAPWALDEDEQMEHAAVLYPRSRGPNDYGGNLYLSARSSFGRLLRRRTTFPEYGERISLADTEAIIRQLLEALVIAGLVAVVDHPRTPRDVPGYQLKASGLRWMAGDGARPFRDPIRMPNESQDGGRTNPFFVRFYREVAAKLAGIEAREHTAQVPAEDRQTREQAFREGALPVLYCSPTMELGVDIAELNVVYLRNVPPTPANYAQRSGRAGRSGQPALVMTYCSTGSPHDQYFFQRPERMVAGAVTPPRLDLANQELLRAHIHAVWLAESGLSLGTSLRDVLDVAGDKPSLKVQPHVEAALADPGARRRTRTRAEQVLASLRPALQAAGWYHDGWLDQVITQIPAAFDRACDRWRSLYRSALDQAAAQDRIIRDASRSAGDKQQAERLRAEAEQQLKLLTAVDNLLQSDFYSYRYFASEGFLPGYNFPRLPLSAYLPARRTRQRDRDEFLSRPRFLAITEFGPRAIVYHEGSRYIINKVIMPPASEDEPLTSEAKRCAQCGYLHPRASAGDPDRCHHCNELLDPPFRSLFRLQNVATKRRDRITSDEEERMRIGYEVITGVRFDESGQRGVAKRVATVMRADTPLARLTYGHSATIWRINLGWKRRKVKEQHGFLLDIERGYWEKHDRADTSDDPISERVRRVIPYVEDYRNCLLFQPAEPLSLAAMASLQAALKHAMQAVFHLEDNELAVDPLPSEADRRLLLFYEAAEGGAGVLSRLLDEPDALARVAQEALRICHFDPATGADLRRAPRAREDCEAACYDCLLSYTNQRDHAILDRQAIRAVLLDLAQSRVDAAPAAASRADHLAALLRQAGSDLEQQWLHFIAGRGLRLPSHAQSLIAECQTRPDFVYRDEQVAVYIDGPHHLFPERAARDAEQQACLEDMGYTVIRFGYTDDWEAIVAQYPFVFGRPATP</sequence>
<dbReference type="PROSITE" id="PS51192">
    <property type="entry name" value="HELICASE_ATP_BIND_1"/>
    <property type="match status" value="1"/>
</dbReference>
<dbReference type="Pfam" id="PF04480">
    <property type="entry name" value="DUF559"/>
    <property type="match status" value="1"/>
</dbReference>
<dbReference type="InterPro" id="IPR007569">
    <property type="entry name" value="DUF559"/>
</dbReference>
<dbReference type="Gene3D" id="3.40.50.300">
    <property type="entry name" value="P-loop containing nucleotide triphosphate hydrolases"/>
    <property type="match status" value="2"/>
</dbReference>
<comment type="caution">
    <text evidence="6">The sequence shown here is derived from an EMBL/GenBank/DDBJ whole genome shotgun (WGS) entry which is preliminary data.</text>
</comment>
<dbReference type="Gene3D" id="3.40.960.10">
    <property type="entry name" value="VSR Endonuclease"/>
    <property type="match status" value="1"/>
</dbReference>
<keyword evidence="7" id="KW-1185">Reference proteome</keyword>
<name>A0A178M8R4_9CHLR</name>
<dbReference type="InterPro" id="IPR052511">
    <property type="entry name" value="ATP-dep_Helicase"/>
</dbReference>
<keyword evidence="1" id="KW-0547">Nucleotide-binding</keyword>
<accession>A0A178M8R4</accession>
<dbReference type="SMART" id="SM00490">
    <property type="entry name" value="HELICc"/>
    <property type="match status" value="1"/>
</dbReference>